<dbReference type="EMBL" id="CM055099">
    <property type="protein sequence ID" value="KAJ7547249.1"/>
    <property type="molecule type" value="Genomic_DNA"/>
</dbReference>
<sequence>MAIKAVKLRVVRKLNSMNLLSLLGRRKHRKLAFKPNSFPESNPIGLLKTENESNDNEKVASPINDSSAPYSTSEEWRHVLPHAHHSTCPEVSSKAVYKYGLQGSNVIDSSQDWMEQRSLAQGLCILFNIVLLILTSELSRVWKRFLEIALPTTLSIKKALTDILFVILDLAFGLFVIMLYSRELSVKPLVLAFDELKLLSTYFVDSRPIRSYSNELRGLLDFFKNSRGFSR</sequence>
<evidence type="ECO:0000313" key="2">
    <source>
        <dbReference type="Proteomes" id="UP001162992"/>
    </source>
</evidence>
<reference evidence="2" key="1">
    <citation type="journal article" date="2024" name="Proc. Natl. Acad. Sci. U.S.A.">
        <title>Extraordinary preservation of gene collinearity over three hundred million years revealed in homosporous lycophytes.</title>
        <authorList>
            <person name="Li C."/>
            <person name="Wickell D."/>
            <person name="Kuo L.Y."/>
            <person name="Chen X."/>
            <person name="Nie B."/>
            <person name="Liao X."/>
            <person name="Peng D."/>
            <person name="Ji J."/>
            <person name="Jenkins J."/>
            <person name="Williams M."/>
            <person name="Shu S."/>
            <person name="Plott C."/>
            <person name="Barry K."/>
            <person name="Rajasekar S."/>
            <person name="Grimwood J."/>
            <person name="Han X."/>
            <person name="Sun S."/>
            <person name="Hou Z."/>
            <person name="He W."/>
            <person name="Dai G."/>
            <person name="Sun C."/>
            <person name="Schmutz J."/>
            <person name="Leebens-Mack J.H."/>
            <person name="Li F.W."/>
            <person name="Wang L."/>
        </authorList>
    </citation>
    <scope>NUCLEOTIDE SEQUENCE [LARGE SCALE GENOMIC DNA]</scope>
    <source>
        <strain evidence="2">cv. PW_Plant_1</strain>
    </source>
</reference>
<evidence type="ECO:0000313" key="1">
    <source>
        <dbReference type="EMBL" id="KAJ7547249.1"/>
    </source>
</evidence>
<proteinExistence type="predicted"/>
<gene>
    <name evidence="1" type="ORF">O6H91_08G077100</name>
</gene>
<protein>
    <submittedName>
        <fullName evidence="1">Uncharacterized protein</fullName>
    </submittedName>
</protein>
<dbReference type="Proteomes" id="UP001162992">
    <property type="component" value="Chromosome 8"/>
</dbReference>
<accession>A0ACC2CZ33</accession>
<organism evidence="1 2">
    <name type="scientific">Diphasiastrum complanatum</name>
    <name type="common">Issler's clubmoss</name>
    <name type="synonym">Lycopodium complanatum</name>
    <dbReference type="NCBI Taxonomy" id="34168"/>
    <lineage>
        <taxon>Eukaryota</taxon>
        <taxon>Viridiplantae</taxon>
        <taxon>Streptophyta</taxon>
        <taxon>Embryophyta</taxon>
        <taxon>Tracheophyta</taxon>
        <taxon>Lycopodiopsida</taxon>
        <taxon>Lycopodiales</taxon>
        <taxon>Lycopodiaceae</taxon>
        <taxon>Lycopodioideae</taxon>
        <taxon>Diphasiastrum</taxon>
    </lineage>
</organism>
<comment type="caution">
    <text evidence="1">The sequence shown here is derived from an EMBL/GenBank/DDBJ whole genome shotgun (WGS) entry which is preliminary data.</text>
</comment>
<keyword evidence="2" id="KW-1185">Reference proteome</keyword>
<name>A0ACC2CZ33_DIPCM</name>